<dbReference type="Pfam" id="PF00685">
    <property type="entry name" value="Sulfotransfer_1"/>
    <property type="match status" value="1"/>
</dbReference>
<protein>
    <recommendedName>
        <fullName evidence="3">Sulfotransferase domain-containing protein</fullName>
    </recommendedName>
</protein>
<sequence>MWRDALRRATRSVAPPLAASTAAIAAQSHVHAQEAKQPVRQRTAAVPEEDRFFAVSSNGWMLQCDDGGHLVTCFPNYVPAARDLRQNFSLREGDIVIATYPKCGTTWTQQVVMLLLAQGEKELVQRPTSLAPWLELNHAMRTNMLAYEPPEEWRKQGPAAGRRVFKTHAVAALAPWRGGATEEGIPRGAGVIVVTRNPKDAAVSYFHHGRDTVQYKYTGDWAHFLHAIFLPGLVDFGDFWSWHGTWWRARAKLPPDRLLWISYEEMQADLPAVVRRIAAFVGVPATEEVVRAVVAGASFGSMRKDWSALEQEQLQQTGVVTKKNHVRQGRSGAWREAMSEADSDAIDAAHAARCRAEGLPSSLWEMS</sequence>
<dbReference type="Gene3D" id="3.40.50.300">
    <property type="entry name" value="P-loop containing nucleotide triphosphate hydrolases"/>
    <property type="match status" value="1"/>
</dbReference>
<evidence type="ECO:0000256" key="1">
    <source>
        <dbReference type="ARBA" id="ARBA00005771"/>
    </source>
</evidence>
<name>A0A7S3RGW2_EMIHU</name>
<dbReference type="GO" id="GO:0008146">
    <property type="term" value="F:sulfotransferase activity"/>
    <property type="evidence" value="ECO:0007669"/>
    <property type="project" value="InterPro"/>
</dbReference>
<dbReference type="PANTHER" id="PTHR11783">
    <property type="entry name" value="SULFOTRANSFERASE SULT"/>
    <property type="match status" value="1"/>
</dbReference>
<dbReference type="SUPFAM" id="SSF52540">
    <property type="entry name" value="P-loop containing nucleoside triphosphate hydrolases"/>
    <property type="match status" value="1"/>
</dbReference>
<evidence type="ECO:0000313" key="4">
    <source>
        <dbReference type="EMBL" id="CAE0523954.1"/>
    </source>
</evidence>
<dbReference type="EMBL" id="HBIR01002876">
    <property type="protein sequence ID" value="CAE0523954.1"/>
    <property type="molecule type" value="Transcribed_RNA"/>
</dbReference>
<evidence type="ECO:0000259" key="3">
    <source>
        <dbReference type="Pfam" id="PF00685"/>
    </source>
</evidence>
<reference evidence="4" key="1">
    <citation type="submission" date="2021-01" db="EMBL/GenBank/DDBJ databases">
        <authorList>
            <person name="Corre E."/>
            <person name="Pelletier E."/>
            <person name="Niang G."/>
            <person name="Scheremetjew M."/>
            <person name="Finn R."/>
            <person name="Kale V."/>
            <person name="Holt S."/>
            <person name="Cochrane G."/>
            <person name="Meng A."/>
            <person name="Brown T."/>
            <person name="Cohen L."/>
        </authorList>
    </citation>
    <scope>NUCLEOTIDE SEQUENCE</scope>
    <source>
        <strain evidence="4">379</strain>
    </source>
</reference>
<accession>A0A7S3RGW2</accession>
<feature type="domain" description="Sulfotransferase" evidence="3">
    <location>
        <begin position="93"/>
        <end position="349"/>
    </location>
</feature>
<dbReference type="InterPro" id="IPR027417">
    <property type="entry name" value="P-loop_NTPase"/>
</dbReference>
<proteinExistence type="inferred from homology"/>
<comment type="similarity">
    <text evidence="1">Belongs to the sulfotransferase 1 family.</text>
</comment>
<evidence type="ECO:0000256" key="2">
    <source>
        <dbReference type="ARBA" id="ARBA00022679"/>
    </source>
</evidence>
<dbReference type="AlphaFoldDB" id="A0A7S3RGW2"/>
<keyword evidence="2" id="KW-0808">Transferase</keyword>
<gene>
    <name evidence="4" type="ORF">EHUX00137_LOCUS2041</name>
</gene>
<dbReference type="InterPro" id="IPR000863">
    <property type="entry name" value="Sulfotransferase_dom"/>
</dbReference>
<organism evidence="4">
    <name type="scientific">Emiliania huxleyi</name>
    <name type="common">Coccolithophore</name>
    <name type="synonym">Pontosphaera huxleyi</name>
    <dbReference type="NCBI Taxonomy" id="2903"/>
    <lineage>
        <taxon>Eukaryota</taxon>
        <taxon>Haptista</taxon>
        <taxon>Haptophyta</taxon>
        <taxon>Prymnesiophyceae</taxon>
        <taxon>Isochrysidales</taxon>
        <taxon>Noelaerhabdaceae</taxon>
        <taxon>Emiliania</taxon>
    </lineage>
</organism>